<feature type="compositionally biased region" description="Basic and acidic residues" evidence="6">
    <location>
        <begin position="374"/>
        <end position="396"/>
    </location>
</feature>
<dbReference type="Pfam" id="PF20684">
    <property type="entry name" value="Fung_rhodopsin"/>
    <property type="match status" value="1"/>
</dbReference>
<comment type="similarity">
    <text evidence="5">Belongs to the SAT4 family.</text>
</comment>
<evidence type="ECO:0000256" key="6">
    <source>
        <dbReference type="SAM" id="MobiDB-lite"/>
    </source>
</evidence>
<gene>
    <name evidence="9" type="ORF">QBC34DRAFT_357576</name>
</gene>
<sequence>MRVTLWILVSVSLLFLALRIYCKRLKSRSLWYDDHFLIAAWLALTADAVINTYNLTLGFGSHASTLPASSIPPITLLFHISSSLATLGAVWSKTSFGLTLLRITSTREHQTLKACVWFIIVTMNLAMSISVLVTWIQCNPVEKVWDPERVNGICWDARVGVYYGVFAAAYSGLMDVVLALLPWGVVWRLQMGRKEKVGVGIAMGMGVFAGCAAFIKSTKIPLVLDGDFTYEGYDLVIWSAAEVAITICAACVPLLRVLIREVRNITQKTGDKMITEASFSFHRKSQGVGASRRESTVVITGGPPAQDAEKDTQWKLLALNFGNFPGLGSAPGREASEEERNNMKAMEAAANSAHSNRASLGRILQTQEVTVKYHSREEAESKETMTGRGRGDDEMV</sequence>
<evidence type="ECO:0000256" key="7">
    <source>
        <dbReference type="SAM" id="Phobius"/>
    </source>
</evidence>
<dbReference type="PANTHER" id="PTHR33048:SF42">
    <property type="entry name" value="INTEGRAL MEMBRANE PROTEIN"/>
    <property type="match status" value="1"/>
</dbReference>
<evidence type="ECO:0000259" key="8">
    <source>
        <dbReference type="Pfam" id="PF20684"/>
    </source>
</evidence>
<dbReference type="PANTHER" id="PTHR33048">
    <property type="entry name" value="PTH11-LIKE INTEGRAL MEMBRANE PROTEIN (AFU_ORTHOLOGUE AFUA_5G11245)"/>
    <property type="match status" value="1"/>
</dbReference>
<reference evidence="9" key="1">
    <citation type="journal article" date="2023" name="Mol. Phylogenet. Evol.">
        <title>Genome-scale phylogeny and comparative genomics of the fungal order Sordariales.</title>
        <authorList>
            <person name="Hensen N."/>
            <person name="Bonometti L."/>
            <person name="Westerberg I."/>
            <person name="Brannstrom I.O."/>
            <person name="Guillou S."/>
            <person name="Cros-Aarteil S."/>
            <person name="Calhoun S."/>
            <person name="Haridas S."/>
            <person name="Kuo A."/>
            <person name="Mondo S."/>
            <person name="Pangilinan J."/>
            <person name="Riley R."/>
            <person name="LaButti K."/>
            <person name="Andreopoulos B."/>
            <person name="Lipzen A."/>
            <person name="Chen C."/>
            <person name="Yan M."/>
            <person name="Daum C."/>
            <person name="Ng V."/>
            <person name="Clum A."/>
            <person name="Steindorff A."/>
            <person name="Ohm R.A."/>
            <person name="Martin F."/>
            <person name="Silar P."/>
            <person name="Natvig D.O."/>
            <person name="Lalanne C."/>
            <person name="Gautier V."/>
            <person name="Ament-Velasquez S.L."/>
            <person name="Kruys A."/>
            <person name="Hutchinson M.I."/>
            <person name="Powell A.J."/>
            <person name="Barry K."/>
            <person name="Miller A.N."/>
            <person name="Grigoriev I.V."/>
            <person name="Debuchy R."/>
            <person name="Gladieux P."/>
            <person name="Hiltunen Thoren M."/>
            <person name="Johannesson H."/>
        </authorList>
    </citation>
    <scope>NUCLEOTIDE SEQUENCE</scope>
    <source>
        <strain evidence="9">PSN243</strain>
    </source>
</reference>
<feature type="domain" description="Rhodopsin" evidence="8">
    <location>
        <begin position="18"/>
        <end position="260"/>
    </location>
</feature>
<keyword evidence="2 7" id="KW-0812">Transmembrane</keyword>
<evidence type="ECO:0000256" key="4">
    <source>
        <dbReference type="ARBA" id="ARBA00023136"/>
    </source>
</evidence>
<dbReference type="InterPro" id="IPR052337">
    <property type="entry name" value="SAT4-like"/>
</dbReference>
<keyword evidence="4 7" id="KW-0472">Membrane</keyword>
<evidence type="ECO:0000313" key="9">
    <source>
        <dbReference type="EMBL" id="KAK4445941.1"/>
    </source>
</evidence>
<feature type="transmembrane region" description="Helical" evidence="7">
    <location>
        <begin position="73"/>
        <end position="91"/>
    </location>
</feature>
<evidence type="ECO:0000313" key="10">
    <source>
        <dbReference type="Proteomes" id="UP001321760"/>
    </source>
</evidence>
<dbReference type="EMBL" id="MU865961">
    <property type="protein sequence ID" value="KAK4445941.1"/>
    <property type="molecule type" value="Genomic_DNA"/>
</dbReference>
<feature type="region of interest" description="Disordered" evidence="6">
    <location>
        <begin position="371"/>
        <end position="396"/>
    </location>
</feature>
<comment type="subcellular location">
    <subcellularLocation>
        <location evidence="1">Membrane</location>
        <topology evidence="1">Multi-pass membrane protein</topology>
    </subcellularLocation>
</comment>
<feature type="transmembrane region" description="Helical" evidence="7">
    <location>
        <begin position="161"/>
        <end position="185"/>
    </location>
</feature>
<feature type="transmembrane region" description="Helical" evidence="7">
    <location>
        <begin position="34"/>
        <end position="53"/>
    </location>
</feature>
<evidence type="ECO:0000256" key="2">
    <source>
        <dbReference type="ARBA" id="ARBA00022692"/>
    </source>
</evidence>
<feature type="transmembrane region" description="Helical" evidence="7">
    <location>
        <begin position="112"/>
        <end position="136"/>
    </location>
</feature>
<evidence type="ECO:0000256" key="5">
    <source>
        <dbReference type="ARBA" id="ARBA00038359"/>
    </source>
</evidence>
<name>A0AAV9GG13_9PEZI</name>
<feature type="transmembrane region" description="Helical" evidence="7">
    <location>
        <begin position="6"/>
        <end position="22"/>
    </location>
</feature>
<feature type="transmembrane region" description="Helical" evidence="7">
    <location>
        <begin position="197"/>
        <end position="215"/>
    </location>
</feature>
<evidence type="ECO:0000256" key="1">
    <source>
        <dbReference type="ARBA" id="ARBA00004141"/>
    </source>
</evidence>
<evidence type="ECO:0000256" key="3">
    <source>
        <dbReference type="ARBA" id="ARBA00022989"/>
    </source>
</evidence>
<proteinExistence type="inferred from homology"/>
<keyword evidence="10" id="KW-1185">Reference proteome</keyword>
<reference evidence="9" key="2">
    <citation type="submission" date="2023-05" db="EMBL/GenBank/DDBJ databases">
        <authorList>
            <consortium name="Lawrence Berkeley National Laboratory"/>
            <person name="Steindorff A."/>
            <person name="Hensen N."/>
            <person name="Bonometti L."/>
            <person name="Westerberg I."/>
            <person name="Brannstrom I.O."/>
            <person name="Guillou S."/>
            <person name="Cros-Aarteil S."/>
            <person name="Calhoun S."/>
            <person name="Haridas S."/>
            <person name="Kuo A."/>
            <person name="Mondo S."/>
            <person name="Pangilinan J."/>
            <person name="Riley R."/>
            <person name="Labutti K."/>
            <person name="Andreopoulos B."/>
            <person name="Lipzen A."/>
            <person name="Chen C."/>
            <person name="Yanf M."/>
            <person name="Daum C."/>
            <person name="Ng V."/>
            <person name="Clum A."/>
            <person name="Ohm R."/>
            <person name="Martin F."/>
            <person name="Silar P."/>
            <person name="Natvig D."/>
            <person name="Lalanne C."/>
            <person name="Gautier V."/>
            <person name="Ament-Velasquez S.L."/>
            <person name="Kruys A."/>
            <person name="Hutchinson M.I."/>
            <person name="Powell A.J."/>
            <person name="Barry K."/>
            <person name="Miller A.N."/>
            <person name="Grigoriev I.V."/>
            <person name="Debuchy R."/>
            <person name="Gladieux P."/>
            <person name="Thoren M.H."/>
            <person name="Johannesson H."/>
        </authorList>
    </citation>
    <scope>NUCLEOTIDE SEQUENCE</scope>
    <source>
        <strain evidence="9">PSN243</strain>
    </source>
</reference>
<dbReference type="InterPro" id="IPR049326">
    <property type="entry name" value="Rhodopsin_dom_fungi"/>
</dbReference>
<feature type="transmembrane region" description="Helical" evidence="7">
    <location>
        <begin position="235"/>
        <end position="259"/>
    </location>
</feature>
<comment type="caution">
    <text evidence="9">The sequence shown here is derived from an EMBL/GenBank/DDBJ whole genome shotgun (WGS) entry which is preliminary data.</text>
</comment>
<accession>A0AAV9GG13</accession>
<keyword evidence="3 7" id="KW-1133">Transmembrane helix</keyword>
<organism evidence="9 10">
    <name type="scientific">Podospora aff. communis PSN243</name>
    <dbReference type="NCBI Taxonomy" id="3040156"/>
    <lineage>
        <taxon>Eukaryota</taxon>
        <taxon>Fungi</taxon>
        <taxon>Dikarya</taxon>
        <taxon>Ascomycota</taxon>
        <taxon>Pezizomycotina</taxon>
        <taxon>Sordariomycetes</taxon>
        <taxon>Sordariomycetidae</taxon>
        <taxon>Sordariales</taxon>
        <taxon>Podosporaceae</taxon>
        <taxon>Podospora</taxon>
    </lineage>
</organism>
<dbReference type="Proteomes" id="UP001321760">
    <property type="component" value="Unassembled WGS sequence"/>
</dbReference>
<dbReference type="AlphaFoldDB" id="A0AAV9GG13"/>
<protein>
    <recommendedName>
        <fullName evidence="8">Rhodopsin domain-containing protein</fullName>
    </recommendedName>
</protein>
<dbReference type="GO" id="GO:0016020">
    <property type="term" value="C:membrane"/>
    <property type="evidence" value="ECO:0007669"/>
    <property type="project" value="UniProtKB-SubCell"/>
</dbReference>